<dbReference type="GO" id="GO:0005783">
    <property type="term" value="C:endoplasmic reticulum"/>
    <property type="evidence" value="ECO:0007669"/>
    <property type="project" value="TreeGrafter"/>
</dbReference>
<dbReference type="InterPro" id="IPR006941">
    <property type="entry name" value="RNase_CAF1"/>
</dbReference>
<evidence type="ECO:0000313" key="2">
    <source>
        <dbReference type="Ensembl" id="ENSPSTP00000015334.1"/>
    </source>
</evidence>
<proteinExistence type="inferred from homology"/>
<evidence type="ECO:0000256" key="1">
    <source>
        <dbReference type="ARBA" id="ARBA00008372"/>
    </source>
</evidence>
<keyword evidence="3" id="KW-1185">Reference proteome</keyword>
<name>A0A8C9LB37_PAVCR</name>
<dbReference type="InterPro" id="IPR012337">
    <property type="entry name" value="RNaseH-like_sf"/>
</dbReference>
<comment type="similarity">
    <text evidence="1">Belongs to the CAF1 family.</text>
</comment>
<evidence type="ECO:0000313" key="3">
    <source>
        <dbReference type="Proteomes" id="UP000694428"/>
    </source>
</evidence>
<dbReference type="Ensembl" id="ENSPSTT00000016088.1">
    <property type="protein sequence ID" value="ENSPSTP00000015334.1"/>
    <property type="gene ID" value="ENSPSTG00000010867.1"/>
</dbReference>
<dbReference type="Proteomes" id="UP000694428">
    <property type="component" value="Unplaced"/>
</dbReference>
<dbReference type="GO" id="GO:0003723">
    <property type="term" value="F:RNA binding"/>
    <property type="evidence" value="ECO:0007669"/>
    <property type="project" value="TreeGrafter"/>
</dbReference>
<dbReference type="PANTHER" id="PTHR15092:SF22">
    <property type="entry name" value="POLY(A)-SPECIFIC RIBONUCLEASE PNLDC1"/>
    <property type="match status" value="1"/>
</dbReference>
<protein>
    <submittedName>
        <fullName evidence="2">Uncharacterized protein</fullName>
    </submittedName>
</protein>
<dbReference type="InterPro" id="IPR036397">
    <property type="entry name" value="RNaseH_sf"/>
</dbReference>
<dbReference type="SUPFAM" id="SSF53098">
    <property type="entry name" value="Ribonuclease H-like"/>
    <property type="match status" value="1"/>
</dbReference>
<accession>A0A8C9LB37</accession>
<sequence>MDVGAADFARCLPCLRDRVGRARTCALQLFLLSSPSLPHLLSISLFDSPAERYQKVRRSVQRFTITQLGLAIFSEENSNKYVVHSYNFFLFPSTLGVTDAELTLSASSIQFLSHYGFDYNKFLKDGIPYMNELQEKILRQRLLEGSWKVCSALNMNVVKKAIDEVTCWIAAAKEGDTVILQDLSGMKQGAFLWALSGLVTSKHLGLLVFSSLYLCLHSCQEFISELCFSVPLWHSVFPWQGWLSGCLDKKSLLCSHWIPLRTSE</sequence>
<reference evidence="2" key="2">
    <citation type="submission" date="2025-09" db="UniProtKB">
        <authorList>
            <consortium name="Ensembl"/>
        </authorList>
    </citation>
    <scope>IDENTIFICATION</scope>
</reference>
<reference evidence="2" key="1">
    <citation type="submission" date="2025-08" db="UniProtKB">
        <authorList>
            <consortium name="Ensembl"/>
        </authorList>
    </citation>
    <scope>IDENTIFICATION</scope>
</reference>
<dbReference type="GO" id="GO:0005634">
    <property type="term" value="C:nucleus"/>
    <property type="evidence" value="ECO:0007669"/>
    <property type="project" value="TreeGrafter"/>
</dbReference>
<dbReference type="GO" id="GO:1990431">
    <property type="term" value="P:priRNA 3'-end processing"/>
    <property type="evidence" value="ECO:0007669"/>
    <property type="project" value="TreeGrafter"/>
</dbReference>
<dbReference type="AlphaFoldDB" id="A0A8C9LB37"/>
<dbReference type="Gene3D" id="3.30.420.10">
    <property type="entry name" value="Ribonuclease H-like superfamily/Ribonuclease H"/>
    <property type="match status" value="1"/>
</dbReference>
<dbReference type="GO" id="GO:1990432">
    <property type="term" value="P:siRNA 3'-end processing"/>
    <property type="evidence" value="ECO:0007669"/>
    <property type="project" value="TreeGrafter"/>
</dbReference>
<organism evidence="2 3">
    <name type="scientific">Pavo cristatus</name>
    <name type="common">Indian peafowl</name>
    <name type="synonym">Blue peafowl</name>
    <dbReference type="NCBI Taxonomy" id="9049"/>
    <lineage>
        <taxon>Eukaryota</taxon>
        <taxon>Metazoa</taxon>
        <taxon>Chordata</taxon>
        <taxon>Craniata</taxon>
        <taxon>Vertebrata</taxon>
        <taxon>Euteleostomi</taxon>
        <taxon>Archelosauria</taxon>
        <taxon>Archosauria</taxon>
        <taxon>Dinosauria</taxon>
        <taxon>Saurischia</taxon>
        <taxon>Theropoda</taxon>
        <taxon>Coelurosauria</taxon>
        <taxon>Aves</taxon>
        <taxon>Neognathae</taxon>
        <taxon>Galloanserae</taxon>
        <taxon>Galliformes</taxon>
        <taxon>Phasianidae</taxon>
        <taxon>Phasianinae</taxon>
        <taxon>Pavo</taxon>
    </lineage>
</organism>
<dbReference type="Pfam" id="PF04857">
    <property type="entry name" value="CAF1"/>
    <property type="match status" value="1"/>
</dbReference>
<dbReference type="GO" id="GO:0000175">
    <property type="term" value="F:3'-5'-RNA exonuclease activity"/>
    <property type="evidence" value="ECO:0007669"/>
    <property type="project" value="TreeGrafter"/>
</dbReference>
<dbReference type="InterPro" id="IPR051181">
    <property type="entry name" value="CAF1_poly(A)_ribonucleases"/>
</dbReference>
<dbReference type="GO" id="GO:0000289">
    <property type="term" value="P:nuclear-transcribed mRNA poly(A) tail shortening"/>
    <property type="evidence" value="ECO:0007669"/>
    <property type="project" value="TreeGrafter"/>
</dbReference>
<dbReference type="PANTHER" id="PTHR15092">
    <property type="entry name" value="POLY A -SPECIFIC RIBONUCLEASE/TARGET OF EGR1, MEMBER 1"/>
    <property type="match status" value="1"/>
</dbReference>